<dbReference type="InterPro" id="IPR013784">
    <property type="entry name" value="Carb-bd-like_fold"/>
</dbReference>
<feature type="domain" description="TonB-dependent receptor-like beta-barrel" evidence="10">
    <location>
        <begin position="491"/>
        <end position="876"/>
    </location>
</feature>
<keyword evidence="13" id="KW-1185">Reference proteome</keyword>
<keyword evidence="3 8" id="KW-1134">Transmembrane beta strand</keyword>
<dbReference type="RefSeq" id="WP_109615506.1">
    <property type="nucleotide sequence ID" value="NZ_QGDO01000001.1"/>
</dbReference>
<comment type="caution">
    <text evidence="12">The sequence shown here is derived from an EMBL/GenBank/DDBJ whole genome shotgun (WGS) entry which is preliminary data.</text>
</comment>
<keyword evidence="5 9" id="KW-0798">TonB box</keyword>
<dbReference type="InterPro" id="IPR037066">
    <property type="entry name" value="Plug_dom_sf"/>
</dbReference>
<evidence type="ECO:0000256" key="2">
    <source>
        <dbReference type="ARBA" id="ARBA00022448"/>
    </source>
</evidence>
<dbReference type="EMBL" id="QGDO01000001">
    <property type="protein sequence ID" value="PWJ43983.1"/>
    <property type="molecule type" value="Genomic_DNA"/>
</dbReference>
<dbReference type="PROSITE" id="PS52016">
    <property type="entry name" value="TONB_DEPENDENT_REC_3"/>
    <property type="match status" value="1"/>
</dbReference>
<dbReference type="Gene3D" id="2.170.130.10">
    <property type="entry name" value="TonB-dependent receptor, plug domain"/>
    <property type="match status" value="1"/>
</dbReference>
<keyword evidence="12" id="KW-0675">Receptor</keyword>
<dbReference type="GO" id="GO:0009279">
    <property type="term" value="C:cell outer membrane"/>
    <property type="evidence" value="ECO:0007669"/>
    <property type="project" value="UniProtKB-SubCell"/>
</dbReference>
<dbReference type="InterPro" id="IPR039426">
    <property type="entry name" value="TonB-dep_rcpt-like"/>
</dbReference>
<comment type="similarity">
    <text evidence="8 9">Belongs to the TonB-dependent receptor family.</text>
</comment>
<dbReference type="Pfam" id="PF07715">
    <property type="entry name" value="Plug"/>
    <property type="match status" value="1"/>
</dbReference>
<evidence type="ECO:0000256" key="8">
    <source>
        <dbReference type="PROSITE-ProRule" id="PRU01360"/>
    </source>
</evidence>
<dbReference type="InterPro" id="IPR000531">
    <property type="entry name" value="Beta-barrel_TonB"/>
</dbReference>
<dbReference type="AlphaFoldDB" id="A0A315ZFP6"/>
<dbReference type="PANTHER" id="PTHR40980">
    <property type="entry name" value="PLUG DOMAIN-CONTAINING PROTEIN"/>
    <property type="match status" value="1"/>
</dbReference>
<keyword evidence="7 8" id="KW-0998">Cell outer membrane</keyword>
<dbReference type="Pfam" id="PF13715">
    <property type="entry name" value="CarbopepD_reg_2"/>
    <property type="match status" value="1"/>
</dbReference>
<evidence type="ECO:0000259" key="11">
    <source>
        <dbReference type="Pfam" id="PF07715"/>
    </source>
</evidence>
<keyword evidence="4 8" id="KW-0812">Transmembrane</keyword>
<dbReference type="Proteomes" id="UP000245535">
    <property type="component" value="Unassembled WGS sequence"/>
</dbReference>
<evidence type="ECO:0000256" key="3">
    <source>
        <dbReference type="ARBA" id="ARBA00022452"/>
    </source>
</evidence>
<keyword evidence="6 8" id="KW-0472">Membrane</keyword>
<name>A0A315ZFP6_SEDFL</name>
<keyword evidence="2 8" id="KW-0813">Transport</keyword>
<reference evidence="12 13" key="1">
    <citation type="submission" date="2018-03" db="EMBL/GenBank/DDBJ databases">
        <title>Genomic Encyclopedia of Archaeal and Bacterial Type Strains, Phase II (KMG-II): from individual species to whole genera.</title>
        <authorList>
            <person name="Goeker M."/>
        </authorList>
    </citation>
    <scope>NUCLEOTIDE SEQUENCE [LARGE SCALE GENOMIC DNA]</scope>
    <source>
        <strain evidence="12 13">DSM 28229</strain>
    </source>
</reference>
<sequence>MKRQLKLYASILLVLIIFPMLGFSQSTGSINGKITDSEGNVLSYAIVSIESSKYATTSDINGNYSIGGIPEGKHILQVAYLGYNDSQKEIEVIAGKNTKTNFILDENAIELEGAIVYGAATRGQAKAFNEQKNSLSVKNVVSSEVFSTMPDRNGAESLQRIPGISIDRNRGEGQNIQIRGMASEYNQVQMNGTPLPGGEGDRGAALDFLAADLMESIEVRKTLTPDMDGGAIGGAVNFTLKDAPEVFTVKALISGGKNFHIDPFNDGWGLGQQNHNIYLGNRFFNNKLGVMVNASYYETNRGTVLNEYTINDEDQLTRKRWNDYDVRRVRAGVNTGLDYRFNDNHVIRATYNYNHFNDDRRRGRTNFNFKYDDLGDVSDFSEDRETQSRAKYTKMDMYGIGGENKFNNGLELDYKFTHIRTRVQEPDGTQYYFSRDLSPDVLAGRDIWALSGEDALDPSNKLIADKPARTDLKENMEIDNSFVLNAALPFNFLNQRSTLKAGYKYWSKTKDNEASRFSHAILDPNLSLAPGQFYRRDMRFTDAEFGQYYDVNGSETYSVRNQNYHANETINAAYLMSDLNWTSKFTTLVGVRVEHTTNSYSVNEYEDDNGSYIRTLNDKSSYINVLPSINAVYRIDDKNSIKAAATKGISRPSFTSLIPREVIDDENLSMSISNPDLKPVNSTNFDLIFERYTSNMGYFTAGAFAKFLDNQIVSTQIYEEREDGIWTITKPMNGGDSHLYGFEVAYNHSFKNLDLPFVKWMNIMANYTFTMSRQTVDILAEEAGNGFEKGEVIDNRTVVMGNSPRDIANLILTYDNPKNGLMVSLAGNYRGPLLISTDPYGNEMRDIYFSQQFHLDLSASYQFSKHYTVFTQMNNLTNQMEKEMYGHPYESSILHQTEQYGPTFTMGLRAEF</sequence>
<dbReference type="Gene3D" id="2.40.170.20">
    <property type="entry name" value="TonB-dependent receptor, beta-barrel domain"/>
    <property type="match status" value="1"/>
</dbReference>
<dbReference type="Pfam" id="PF00593">
    <property type="entry name" value="TonB_dep_Rec_b-barrel"/>
    <property type="match status" value="1"/>
</dbReference>
<evidence type="ECO:0000256" key="9">
    <source>
        <dbReference type="RuleBase" id="RU003357"/>
    </source>
</evidence>
<dbReference type="NCBIfam" id="TIGR01782">
    <property type="entry name" value="TonB-Xanth-Caul"/>
    <property type="match status" value="1"/>
</dbReference>
<accession>A0A315ZFP6</accession>
<evidence type="ECO:0000256" key="7">
    <source>
        <dbReference type="ARBA" id="ARBA00023237"/>
    </source>
</evidence>
<evidence type="ECO:0000313" key="13">
    <source>
        <dbReference type="Proteomes" id="UP000245535"/>
    </source>
</evidence>
<dbReference type="CDD" id="cd01347">
    <property type="entry name" value="ligand_gated_channel"/>
    <property type="match status" value="1"/>
</dbReference>
<dbReference type="OrthoDB" id="8727862at2"/>
<organism evidence="12 13">
    <name type="scientific">Sediminitomix flava</name>
    <dbReference type="NCBI Taxonomy" id="379075"/>
    <lineage>
        <taxon>Bacteria</taxon>
        <taxon>Pseudomonadati</taxon>
        <taxon>Bacteroidota</taxon>
        <taxon>Cytophagia</taxon>
        <taxon>Cytophagales</taxon>
        <taxon>Flammeovirgaceae</taxon>
        <taxon>Sediminitomix</taxon>
    </lineage>
</organism>
<evidence type="ECO:0000256" key="5">
    <source>
        <dbReference type="ARBA" id="ARBA00023077"/>
    </source>
</evidence>
<proteinExistence type="inferred from homology"/>
<evidence type="ECO:0000256" key="4">
    <source>
        <dbReference type="ARBA" id="ARBA00022692"/>
    </source>
</evidence>
<comment type="subcellular location">
    <subcellularLocation>
        <location evidence="1 8">Cell outer membrane</location>
        <topology evidence="1 8">Multi-pass membrane protein</topology>
    </subcellularLocation>
</comment>
<dbReference type="InterPro" id="IPR012910">
    <property type="entry name" value="Plug_dom"/>
</dbReference>
<evidence type="ECO:0000256" key="6">
    <source>
        <dbReference type="ARBA" id="ARBA00023136"/>
    </source>
</evidence>
<dbReference type="InterPro" id="IPR010104">
    <property type="entry name" value="TonB_rcpt_bac"/>
</dbReference>
<evidence type="ECO:0000259" key="10">
    <source>
        <dbReference type="Pfam" id="PF00593"/>
    </source>
</evidence>
<feature type="domain" description="TonB-dependent receptor plug" evidence="11">
    <location>
        <begin position="133"/>
        <end position="235"/>
    </location>
</feature>
<dbReference type="SUPFAM" id="SSF56935">
    <property type="entry name" value="Porins"/>
    <property type="match status" value="1"/>
</dbReference>
<dbReference type="Gene3D" id="2.60.40.1120">
    <property type="entry name" value="Carboxypeptidase-like, regulatory domain"/>
    <property type="match status" value="1"/>
</dbReference>
<evidence type="ECO:0000256" key="1">
    <source>
        <dbReference type="ARBA" id="ARBA00004571"/>
    </source>
</evidence>
<protein>
    <submittedName>
        <fullName evidence="12">TonB-dependent receptor</fullName>
    </submittedName>
</protein>
<gene>
    <name evidence="12" type="ORF">BC781_101333</name>
</gene>
<evidence type="ECO:0000313" key="12">
    <source>
        <dbReference type="EMBL" id="PWJ43983.1"/>
    </source>
</evidence>
<dbReference type="PANTHER" id="PTHR40980:SF4">
    <property type="entry name" value="TONB-DEPENDENT RECEPTOR-LIKE BETA-BARREL DOMAIN-CONTAINING PROTEIN"/>
    <property type="match status" value="1"/>
</dbReference>
<dbReference type="SUPFAM" id="SSF49452">
    <property type="entry name" value="Starch-binding domain-like"/>
    <property type="match status" value="1"/>
</dbReference>
<dbReference type="InterPro" id="IPR036942">
    <property type="entry name" value="Beta-barrel_TonB_sf"/>
</dbReference>
<dbReference type="GO" id="GO:0030246">
    <property type="term" value="F:carbohydrate binding"/>
    <property type="evidence" value="ECO:0007669"/>
    <property type="project" value="InterPro"/>
</dbReference>